<evidence type="ECO:0000313" key="3">
    <source>
        <dbReference type="Proteomes" id="UP000887568"/>
    </source>
</evidence>
<reference evidence="2" key="1">
    <citation type="submission" date="2022-11" db="UniProtKB">
        <authorList>
            <consortium name="EnsemblMetazoa"/>
        </authorList>
    </citation>
    <scope>IDENTIFICATION</scope>
</reference>
<organism evidence="2 3">
    <name type="scientific">Patiria miniata</name>
    <name type="common">Bat star</name>
    <name type="synonym">Asterina miniata</name>
    <dbReference type="NCBI Taxonomy" id="46514"/>
    <lineage>
        <taxon>Eukaryota</taxon>
        <taxon>Metazoa</taxon>
        <taxon>Echinodermata</taxon>
        <taxon>Eleutherozoa</taxon>
        <taxon>Asterozoa</taxon>
        <taxon>Asteroidea</taxon>
        <taxon>Valvatacea</taxon>
        <taxon>Valvatida</taxon>
        <taxon>Asterinidae</taxon>
        <taxon>Patiria</taxon>
    </lineage>
</organism>
<dbReference type="GeneID" id="119736654"/>
<sequence>MTESEHTVLRKLTNPFPRLTYRRLMVVYASICLCIISFVCVLSRYQYDTTHVNVQKTSLNWMLRGVSHHAPTVNRPHHNELKDSLGNVYIKHQYEDWLQHSANKTFDLRPESGFMKQQASIQRQRKRALQQVCRKHPELSDVTFTGGNTRLLFVAEKSSLFYCVVPKERKYAAP</sequence>
<keyword evidence="1" id="KW-0812">Transmembrane</keyword>
<keyword evidence="1" id="KW-0472">Membrane</keyword>
<keyword evidence="1" id="KW-1133">Transmembrane helix</keyword>
<accession>A0A914AS49</accession>
<dbReference type="RefSeq" id="XP_038066597.1">
    <property type="nucleotide sequence ID" value="XM_038210669.1"/>
</dbReference>
<dbReference type="Proteomes" id="UP000887568">
    <property type="component" value="Unplaced"/>
</dbReference>
<dbReference type="EnsemblMetazoa" id="XM_038210669.1">
    <property type="protein sequence ID" value="XP_038066597.1"/>
    <property type="gene ID" value="LOC119736654"/>
</dbReference>
<keyword evidence="3" id="KW-1185">Reference proteome</keyword>
<feature type="transmembrane region" description="Helical" evidence="1">
    <location>
        <begin position="20"/>
        <end position="42"/>
    </location>
</feature>
<dbReference type="AlphaFoldDB" id="A0A914AS49"/>
<name>A0A914AS49_PATMI</name>
<evidence type="ECO:0000256" key="1">
    <source>
        <dbReference type="SAM" id="Phobius"/>
    </source>
</evidence>
<proteinExistence type="predicted"/>
<protein>
    <submittedName>
        <fullName evidence="2">Uncharacterized protein</fullName>
    </submittedName>
</protein>
<evidence type="ECO:0000313" key="2">
    <source>
        <dbReference type="EnsemblMetazoa" id="XP_038066597.1"/>
    </source>
</evidence>